<comment type="caution">
    <text evidence="7">The sequence shown here is derived from an EMBL/GenBank/DDBJ whole genome shotgun (WGS) entry which is preliminary data.</text>
</comment>
<dbReference type="PROSITE" id="PS00284">
    <property type="entry name" value="SERPIN"/>
    <property type="match status" value="1"/>
</dbReference>
<dbReference type="OrthoDB" id="671595at2759"/>
<feature type="signal peptide" evidence="5">
    <location>
        <begin position="1"/>
        <end position="21"/>
    </location>
</feature>
<dbReference type="InterPro" id="IPR036186">
    <property type="entry name" value="Serpin_sf"/>
</dbReference>
<evidence type="ECO:0000256" key="5">
    <source>
        <dbReference type="SAM" id="SignalP"/>
    </source>
</evidence>
<name>A0A482W157_ASBVE</name>
<evidence type="ECO:0000256" key="2">
    <source>
        <dbReference type="ARBA" id="ARBA00022690"/>
    </source>
</evidence>
<dbReference type="Gene3D" id="3.30.497.10">
    <property type="entry name" value="Antithrombin, subunit I, domain 2"/>
    <property type="match status" value="2"/>
</dbReference>
<keyword evidence="8" id="KW-1185">Reference proteome</keyword>
<dbReference type="SUPFAM" id="SSF56574">
    <property type="entry name" value="Serpins"/>
    <property type="match status" value="1"/>
</dbReference>
<dbReference type="PANTHER" id="PTHR11461:SF211">
    <property type="entry name" value="GH10112P-RELATED"/>
    <property type="match status" value="1"/>
</dbReference>
<dbReference type="Proteomes" id="UP000292052">
    <property type="component" value="Unassembled WGS sequence"/>
</dbReference>
<dbReference type="GO" id="GO:0005615">
    <property type="term" value="C:extracellular space"/>
    <property type="evidence" value="ECO:0007669"/>
    <property type="project" value="InterPro"/>
</dbReference>
<dbReference type="PANTHER" id="PTHR11461">
    <property type="entry name" value="SERINE PROTEASE INHIBITOR, SERPIN"/>
    <property type="match status" value="1"/>
</dbReference>
<dbReference type="SMART" id="SM00093">
    <property type="entry name" value="SERPIN"/>
    <property type="match status" value="1"/>
</dbReference>
<dbReference type="AlphaFoldDB" id="A0A482W157"/>
<gene>
    <name evidence="7" type="ORF">BDFB_012337</name>
</gene>
<evidence type="ECO:0000256" key="1">
    <source>
        <dbReference type="ARBA" id="ARBA00009500"/>
    </source>
</evidence>
<evidence type="ECO:0000313" key="7">
    <source>
        <dbReference type="EMBL" id="RZC38754.1"/>
    </source>
</evidence>
<dbReference type="InterPro" id="IPR023795">
    <property type="entry name" value="Serpin_CS"/>
</dbReference>
<keyword evidence="5" id="KW-0732">Signal</keyword>
<sequence length="247" mass="26868">MSYTKMKCLTFLLFGLTSALATDRVLQEFINANNIFTAPVYKQVLSLNKDKPNFLISPFSAETVLALTLSGCKGETADEIRNALHLTDDQKNGGDISMTIILPNEKNGVASLENQIDRVFVPHNLTAEVVNVALPKFKIETKIDFKKVLPHLGVEAAFDANKADLSGIAGKKGDLYISEVIQKTFIDVAESGVEAAAATYVASRGYSAIPIEDPPVPKEFIADHPFIFYIKAKGFIIFAGKVSAPDQ</sequence>
<reference evidence="7 8" key="1">
    <citation type="submission" date="2017-03" db="EMBL/GenBank/DDBJ databases">
        <title>Genome of the blue death feigning beetle - Asbolus verrucosus.</title>
        <authorList>
            <person name="Rider S.D."/>
        </authorList>
    </citation>
    <scope>NUCLEOTIDE SEQUENCE [LARGE SCALE GENOMIC DNA]</scope>
    <source>
        <strain evidence="7">Butters</strain>
        <tissue evidence="7">Head and leg muscle</tissue>
    </source>
</reference>
<dbReference type="STRING" id="1661398.A0A482W157"/>
<dbReference type="Pfam" id="PF00079">
    <property type="entry name" value="Serpin"/>
    <property type="match status" value="2"/>
</dbReference>
<accession>A0A482W157</accession>
<dbReference type="InterPro" id="IPR042178">
    <property type="entry name" value="Serpin_sf_1"/>
</dbReference>
<dbReference type="GO" id="GO:0004867">
    <property type="term" value="F:serine-type endopeptidase inhibitor activity"/>
    <property type="evidence" value="ECO:0007669"/>
    <property type="project" value="UniProtKB-KW"/>
</dbReference>
<dbReference type="InterPro" id="IPR000215">
    <property type="entry name" value="Serpin_fam"/>
</dbReference>
<comment type="similarity">
    <text evidence="1 4">Belongs to the serpin family.</text>
</comment>
<evidence type="ECO:0000256" key="3">
    <source>
        <dbReference type="ARBA" id="ARBA00022900"/>
    </source>
</evidence>
<feature type="chain" id="PRO_5019813892" evidence="5">
    <location>
        <begin position="22"/>
        <end position="247"/>
    </location>
</feature>
<evidence type="ECO:0000313" key="8">
    <source>
        <dbReference type="Proteomes" id="UP000292052"/>
    </source>
</evidence>
<dbReference type="Gene3D" id="2.30.39.10">
    <property type="entry name" value="Alpha-1-antitrypsin, domain 1"/>
    <property type="match status" value="2"/>
</dbReference>
<keyword evidence="3" id="KW-0722">Serine protease inhibitor</keyword>
<evidence type="ECO:0000259" key="6">
    <source>
        <dbReference type="SMART" id="SM00093"/>
    </source>
</evidence>
<proteinExistence type="inferred from homology"/>
<keyword evidence="2" id="KW-0646">Protease inhibitor</keyword>
<dbReference type="InterPro" id="IPR042185">
    <property type="entry name" value="Serpin_sf_2"/>
</dbReference>
<dbReference type="InterPro" id="IPR023796">
    <property type="entry name" value="Serpin_dom"/>
</dbReference>
<organism evidence="7 8">
    <name type="scientific">Asbolus verrucosus</name>
    <name type="common">Desert ironclad beetle</name>
    <dbReference type="NCBI Taxonomy" id="1661398"/>
    <lineage>
        <taxon>Eukaryota</taxon>
        <taxon>Metazoa</taxon>
        <taxon>Ecdysozoa</taxon>
        <taxon>Arthropoda</taxon>
        <taxon>Hexapoda</taxon>
        <taxon>Insecta</taxon>
        <taxon>Pterygota</taxon>
        <taxon>Neoptera</taxon>
        <taxon>Endopterygota</taxon>
        <taxon>Coleoptera</taxon>
        <taxon>Polyphaga</taxon>
        <taxon>Cucujiformia</taxon>
        <taxon>Tenebrionidae</taxon>
        <taxon>Pimeliinae</taxon>
        <taxon>Asbolus</taxon>
    </lineage>
</organism>
<feature type="domain" description="Serpin" evidence="6">
    <location>
        <begin position="38"/>
        <end position="245"/>
    </location>
</feature>
<dbReference type="EMBL" id="QDEB01040474">
    <property type="protein sequence ID" value="RZC38754.1"/>
    <property type="molecule type" value="Genomic_DNA"/>
</dbReference>
<protein>
    <submittedName>
        <fullName evidence="7">Serpin domain containing protein</fullName>
    </submittedName>
</protein>
<evidence type="ECO:0000256" key="4">
    <source>
        <dbReference type="RuleBase" id="RU000411"/>
    </source>
</evidence>